<dbReference type="PANTHER" id="PTHR43214:SF24">
    <property type="entry name" value="TRANSCRIPTIONAL REGULATORY PROTEIN NARL-RELATED"/>
    <property type="match status" value="1"/>
</dbReference>
<dbReference type="CDD" id="cd06170">
    <property type="entry name" value="LuxR_C_like"/>
    <property type="match status" value="1"/>
</dbReference>
<dbReference type="EMBL" id="FUKQ01000035">
    <property type="protein sequence ID" value="SJN36292.1"/>
    <property type="molecule type" value="Genomic_DNA"/>
</dbReference>
<dbReference type="PANTHER" id="PTHR43214">
    <property type="entry name" value="TWO-COMPONENT RESPONSE REGULATOR"/>
    <property type="match status" value="1"/>
</dbReference>
<feature type="domain" description="Response regulatory" evidence="7">
    <location>
        <begin position="4"/>
        <end position="126"/>
    </location>
</feature>
<dbReference type="InterPro" id="IPR016032">
    <property type="entry name" value="Sig_transdc_resp-reg_C-effctor"/>
</dbReference>
<evidence type="ECO:0000256" key="3">
    <source>
        <dbReference type="ARBA" id="ARBA00023125"/>
    </source>
</evidence>
<evidence type="ECO:0000313" key="8">
    <source>
        <dbReference type="EMBL" id="SJN36292.1"/>
    </source>
</evidence>
<gene>
    <name evidence="8" type="ORF">FM114_10030</name>
</gene>
<evidence type="ECO:0000256" key="1">
    <source>
        <dbReference type="ARBA" id="ARBA00022553"/>
    </source>
</evidence>
<dbReference type="GO" id="GO:0006355">
    <property type="term" value="P:regulation of DNA-templated transcription"/>
    <property type="evidence" value="ECO:0007669"/>
    <property type="project" value="InterPro"/>
</dbReference>
<dbReference type="Gene3D" id="3.40.50.2300">
    <property type="match status" value="1"/>
</dbReference>
<proteinExistence type="predicted"/>
<dbReference type="PROSITE" id="PS50110">
    <property type="entry name" value="RESPONSE_REGULATORY"/>
    <property type="match status" value="1"/>
</dbReference>
<dbReference type="GO" id="GO:0000160">
    <property type="term" value="P:phosphorelay signal transduction system"/>
    <property type="evidence" value="ECO:0007669"/>
    <property type="project" value="InterPro"/>
</dbReference>
<dbReference type="InterPro" id="IPR000792">
    <property type="entry name" value="Tscrpt_reg_LuxR_C"/>
</dbReference>
<evidence type="ECO:0000259" key="7">
    <source>
        <dbReference type="PROSITE" id="PS50110"/>
    </source>
</evidence>
<keyword evidence="9" id="KW-1185">Reference proteome</keyword>
<dbReference type="SUPFAM" id="SSF52172">
    <property type="entry name" value="CheY-like"/>
    <property type="match status" value="1"/>
</dbReference>
<reference evidence="8 9" key="1">
    <citation type="submission" date="2017-02" db="EMBL/GenBank/DDBJ databases">
        <authorList>
            <person name="Peterson S.W."/>
        </authorList>
    </citation>
    <scope>NUCLEOTIDE SEQUENCE [LARGE SCALE GENOMIC DNA]</scope>
    <source>
        <strain evidence="8 9">LSP_Lj1</strain>
    </source>
</reference>
<dbReference type="GO" id="GO:0003677">
    <property type="term" value="F:DNA binding"/>
    <property type="evidence" value="ECO:0007669"/>
    <property type="project" value="UniProtKB-KW"/>
</dbReference>
<dbReference type="InterPro" id="IPR058245">
    <property type="entry name" value="NreC/VraR/RcsB-like_REC"/>
</dbReference>
<evidence type="ECO:0000256" key="5">
    <source>
        <dbReference type="PROSITE-ProRule" id="PRU00169"/>
    </source>
</evidence>
<protein>
    <submittedName>
        <fullName evidence="8">Putative two-component system response regulator</fullName>
    </submittedName>
</protein>
<evidence type="ECO:0000256" key="4">
    <source>
        <dbReference type="ARBA" id="ARBA00023163"/>
    </source>
</evidence>
<evidence type="ECO:0000259" key="6">
    <source>
        <dbReference type="PROSITE" id="PS50043"/>
    </source>
</evidence>
<keyword evidence="2" id="KW-0805">Transcription regulation</keyword>
<dbReference type="PRINTS" id="PR00038">
    <property type="entry name" value="HTHLUXR"/>
</dbReference>
<dbReference type="PROSITE" id="PS50043">
    <property type="entry name" value="HTH_LUXR_2"/>
    <property type="match status" value="1"/>
</dbReference>
<dbReference type="RefSeq" id="WP_094764988.1">
    <property type="nucleotide sequence ID" value="NZ_FUKQ01000035.1"/>
</dbReference>
<accession>A0A1R4JWE5</accession>
<dbReference type="AlphaFoldDB" id="A0A1R4JWE5"/>
<name>A0A1R4JWE5_9ACTN</name>
<sequence length="212" mass="22509">MTARIILVDDHPVLRDGMRMLLAADPGIEVIGQAGSGEEALTLVQALERRGDAPDLVLMDLQLGAGISGIEATRALRAAHPDVRVLILTTFDADTDIFGALDAGAVGYLLKDTPTDALVRSVLDAASGRPTLSPEVAMRVMGRAAHPDTGLSTRETEILGLLATGAGNRDIARRLFISESTVKGHLVNLYAKLGVDNRTSAAKVARERRLIR</sequence>
<dbReference type="Proteomes" id="UP000188342">
    <property type="component" value="Unassembled WGS sequence"/>
</dbReference>
<dbReference type="SMART" id="SM00421">
    <property type="entry name" value="HTH_LUXR"/>
    <property type="match status" value="1"/>
</dbReference>
<dbReference type="PROSITE" id="PS00622">
    <property type="entry name" value="HTH_LUXR_1"/>
    <property type="match status" value="1"/>
</dbReference>
<feature type="domain" description="HTH luxR-type" evidence="6">
    <location>
        <begin position="144"/>
        <end position="209"/>
    </location>
</feature>
<dbReference type="InterPro" id="IPR011006">
    <property type="entry name" value="CheY-like_superfamily"/>
</dbReference>
<keyword evidence="4" id="KW-0804">Transcription</keyword>
<dbReference type="InterPro" id="IPR039420">
    <property type="entry name" value="WalR-like"/>
</dbReference>
<dbReference type="SMART" id="SM00448">
    <property type="entry name" value="REC"/>
    <property type="match status" value="1"/>
</dbReference>
<dbReference type="STRING" id="1255658.FM114_10030"/>
<keyword evidence="1 5" id="KW-0597">Phosphoprotein</keyword>
<dbReference type="OrthoDB" id="9808843at2"/>
<dbReference type="CDD" id="cd17535">
    <property type="entry name" value="REC_NarL-like"/>
    <property type="match status" value="1"/>
</dbReference>
<evidence type="ECO:0000256" key="2">
    <source>
        <dbReference type="ARBA" id="ARBA00023015"/>
    </source>
</evidence>
<keyword evidence="3" id="KW-0238">DNA-binding</keyword>
<dbReference type="SUPFAM" id="SSF46894">
    <property type="entry name" value="C-terminal effector domain of the bipartite response regulators"/>
    <property type="match status" value="1"/>
</dbReference>
<dbReference type="InterPro" id="IPR001789">
    <property type="entry name" value="Sig_transdc_resp-reg_receiver"/>
</dbReference>
<evidence type="ECO:0000313" key="9">
    <source>
        <dbReference type="Proteomes" id="UP000188342"/>
    </source>
</evidence>
<organism evidence="8 9">
    <name type="scientific">Luteococcus japonicus LSP_Lj1</name>
    <dbReference type="NCBI Taxonomy" id="1255658"/>
    <lineage>
        <taxon>Bacteria</taxon>
        <taxon>Bacillati</taxon>
        <taxon>Actinomycetota</taxon>
        <taxon>Actinomycetes</taxon>
        <taxon>Propionibacteriales</taxon>
        <taxon>Propionibacteriaceae</taxon>
        <taxon>Luteococcus</taxon>
    </lineage>
</organism>
<dbReference type="Pfam" id="PF00196">
    <property type="entry name" value="GerE"/>
    <property type="match status" value="1"/>
</dbReference>
<dbReference type="Pfam" id="PF00072">
    <property type="entry name" value="Response_reg"/>
    <property type="match status" value="1"/>
</dbReference>
<feature type="modified residue" description="4-aspartylphosphate" evidence="5">
    <location>
        <position position="60"/>
    </location>
</feature>